<accession>F4R4W8</accession>
<dbReference type="GeneID" id="18934428"/>
<name>F4R4W8_MELLP</name>
<proteinExistence type="predicted"/>
<dbReference type="KEGG" id="mlr:MELLADRAFT_87205"/>
<dbReference type="InParanoid" id="F4R4W8"/>
<dbReference type="Proteomes" id="UP000001072">
    <property type="component" value="Unassembled WGS sequence"/>
</dbReference>
<dbReference type="RefSeq" id="XP_007403816.1">
    <property type="nucleotide sequence ID" value="XM_007403754.1"/>
</dbReference>
<evidence type="ECO:0000313" key="3">
    <source>
        <dbReference type="Proteomes" id="UP000001072"/>
    </source>
</evidence>
<dbReference type="VEuPathDB" id="FungiDB:MELLADRAFT_87205"/>
<sequence>MSSTSPIQSHIFLPTYLLESVVDGNPYKIDPDLFLSKATTPQLLEVIHAFHPHFSFIDTAQEDRELLKRVFRSMVAFRLSRIPIFNLQPEPHYFNVQLPHMIWGPQDSRTTLTTDTVLNPDRIHDFNTFVLGYLRSGQYRLAAEKMVNFVQTHQYLNEDEISEIQDTGEDIESNVQDLTSSLGEAHKSLEGINFSLSDPGLLLRDREKLEMQLQSAIVLVKSRQSILDHAIQDSGFVAALIDHYQKLLVKHHGTRPPSSPSQDSHQQQQVDPATPSSVE</sequence>
<feature type="region of interest" description="Disordered" evidence="1">
    <location>
        <begin position="251"/>
        <end position="279"/>
    </location>
</feature>
<evidence type="ECO:0000256" key="1">
    <source>
        <dbReference type="SAM" id="MobiDB-lite"/>
    </source>
</evidence>
<evidence type="ECO:0000313" key="2">
    <source>
        <dbReference type="EMBL" id="EGG12878.1"/>
    </source>
</evidence>
<dbReference type="HOGENOM" id="CLU_095764_0_0_1"/>
<gene>
    <name evidence="2" type="ORF">MELLADRAFT_87205</name>
</gene>
<reference evidence="3" key="1">
    <citation type="journal article" date="2011" name="Proc. Natl. Acad. Sci. U.S.A.">
        <title>Obligate biotrophy features unraveled by the genomic analysis of rust fungi.</title>
        <authorList>
            <person name="Duplessis S."/>
            <person name="Cuomo C.A."/>
            <person name="Lin Y.-C."/>
            <person name="Aerts A."/>
            <person name="Tisserant E."/>
            <person name="Veneault-Fourrey C."/>
            <person name="Joly D.L."/>
            <person name="Hacquard S."/>
            <person name="Amselem J."/>
            <person name="Cantarel B.L."/>
            <person name="Chiu R."/>
            <person name="Coutinho P.M."/>
            <person name="Feau N."/>
            <person name="Field M."/>
            <person name="Frey P."/>
            <person name="Gelhaye E."/>
            <person name="Goldberg J."/>
            <person name="Grabherr M.G."/>
            <person name="Kodira C.D."/>
            <person name="Kohler A."/>
            <person name="Kuees U."/>
            <person name="Lindquist E.A."/>
            <person name="Lucas S.M."/>
            <person name="Mago R."/>
            <person name="Mauceli E."/>
            <person name="Morin E."/>
            <person name="Murat C."/>
            <person name="Pangilinan J.L."/>
            <person name="Park R."/>
            <person name="Pearson M."/>
            <person name="Quesneville H."/>
            <person name="Rouhier N."/>
            <person name="Sakthikumar S."/>
            <person name="Salamov A.A."/>
            <person name="Schmutz J."/>
            <person name="Selles B."/>
            <person name="Shapiro H."/>
            <person name="Tanguay P."/>
            <person name="Tuskan G.A."/>
            <person name="Henrissat B."/>
            <person name="Van de Peer Y."/>
            <person name="Rouze P."/>
            <person name="Ellis J.G."/>
            <person name="Dodds P.N."/>
            <person name="Schein J.E."/>
            <person name="Zhong S."/>
            <person name="Hamelin R.C."/>
            <person name="Grigoriev I.V."/>
            <person name="Szabo L.J."/>
            <person name="Martin F."/>
        </authorList>
    </citation>
    <scope>NUCLEOTIDE SEQUENCE [LARGE SCALE GENOMIC DNA]</scope>
    <source>
        <strain evidence="3">98AG31 / pathotype 3-4-7</strain>
    </source>
</reference>
<dbReference type="EMBL" id="GL883090">
    <property type="protein sequence ID" value="EGG12878.1"/>
    <property type="molecule type" value="Genomic_DNA"/>
</dbReference>
<keyword evidence="3" id="KW-1185">Reference proteome</keyword>
<organism evidence="3">
    <name type="scientific">Melampsora larici-populina (strain 98AG31 / pathotype 3-4-7)</name>
    <name type="common">Poplar leaf rust fungus</name>
    <dbReference type="NCBI Taxonomy" id="747676"/>
    <lineage>
        <taxon>Eukaryota</taxon>
        <taxon>Fungi</taxon>
        <taxon>Dikarya</taxon>
        <taxon>Basidiomycota</taxon>
        <taxon>Pucciniomycotina</taxon>
        <taxon>Pucciniomycetes</taxon>
        <taxon>Pucciniales</taxon>
        <taxon>Melampsoraceae</taxon>
        <taxon>Melampsora</taxon>
    </lineage>
</organism>
<dbReference type="AlphaFoldDB" id="F4R4W8"/>
<protein>
    <submittedName>
        <fullName evidence="2">Uncharacterized protein</fullName>
    </submittedName>
</protein>
<feature type="compositionally biased region" description="Low complexity" evidence="1">
    <location>
        <begin position="260"/>
        <end position="272"/>
    </location>
</feature>
<dbReference type="OrthoDB" id="10480864at2759"/>